<name>A0AAW2QPU9_9LAMI</name>
<keyword evidence="4 7" id="KW-1133">Transmembrane helix</keyword>
<dbReference type="GO" id="GO:0016020">
    <property type="term" value="C:membrane"/>
    <property type="evidence" value="ECO:0007669"/>
    <property type="project" value="UniProtKB-SubCell"/>
</dbReference>
<dbReference type="PANTHER" id="PTHR46285">
    <property type="entry name" value="PROTEINASE INHIBITOR I4, SERPIN (DUF716)-RELATED"/>
    <property type="match status" value="1"/>
</dbReference>
<comment type="similarity">
    <text evidence="2">Belongs to the TMEM45 family.</text>
</comment>
<evidence type="ECO:0000256" key="3">
    <source>
        <dbReference type="ARBA" id="ARBA00022692"/>
    </source>
</evidence>
<dbReference type="AlphaFoldDB" id="A0AAW2QPU9"/>
<proteinExistence type="inferred from homology"/>
<organism evidence="8">
    <name type="scientific">Sesamum angustifolium</name>
    <dbReference type="NCBI Taxonomy" id="2727405"/>
    <lineage>
        <taxon>Eukaryota</taxon>
        <taxon>Viridiplantae</taxon>
        <taxon>Streptophyta</taxon>
        <taxon>Embryophyta</taxon>
        <taxon>Tracheophyta</taxon>
        <taxon>Spermatophyta</taxon>
        <taxon>Magnoliopsida</taxon>
        <taxon>eudicotyledons</taxon>
        <taxon>Gunneridae</taxon>
        <taxon>Pentapetalae</taxon>
        <taxon>asterids</taxon>
        <taxon>lamiids</taxon>
        <taxon>Lamiales</taxon>
        <taxon>Pedaliaceae</taxon>
        <taxon>Sesamum</taxon>
    </lineage>
</organism>
<evidence type="ECO:0000256" key="6">
    <source>
        <dbReference type="SAM" id="MobiDB-lite"/>
    </source>
</evidence>
<comment type="caution">
    <text evidence="8">The sequence shown here is derived from an EMBL/GenBank/DDBJ whole genome shotgun (WGS) entry which is preliminary data.</text>
</comment>
<evidence type="ECO:0000256" key="5">
    <source>
        <dbReference type="ARBA" id="ARBA00023136"/>
    </source>
</evidence>
<keyword evidence="3 7" id="KW-0812">Transmembrane</keyword>
<evidence type="ECO:0000256" key="7">
    <source>
        <dbReference type="SAM" id="Phobius"/>
    </source>
</evidence>
<evidence type="ECO:0000256" key="4">
    <source>
        <dbReference type="ARBA" id="ARBA00022989"/>
    </source>
</evidence>
<dbReference type="PANTHER" id="PTHR46285:SF3">
    <property type="entry name" value="PROTEINASE INHIBITOR I4, SERPIN (DUF716)"/>
    <property type="match status" value="1"/>
</dbReference>
<accession>A0AAW2QPU9</accession>
<protein>
    <recommendedName>
        <fullName evidence="9">Transmembrane protein</fullName>
    </recommendedName>
</protein>
<reference evidence="8" key="1">
    <citation type="submission" date="2020-06" db="EMBL/GenBank/DDBJ databases">
        <authorList>
            <person name="Li T."/>
            <person name="Hu X."/>
            <person name="Zhang T."/>
            <person name="Song X."/>
            <person name="Zhang H."/>
            <person name="Dai N."/>
            <person name="Sheng W."/>
            <person name="Hou X."/>
            <person name="Wei L."/>
        </authorList>
    </citation>
    <scope>NUCLEOTIDE SEQUENCE</scope>
    <source>
        <strain evidence="8">G01</strain>
        <tissue evidence="8">Leaf</tissue>
    </source>
</reference>
<feature type="region of interest" description="Disordered" evidence="6">
    <location>
        <begin position="1"/>
        <end position="26"/>
    </location>
</feature>
<dbReference type="Pfam" id="PF04819">
    <property type="entry name" value="DUF716"/>
    <property type="match status" value="1"/>
</dbReference>
<reference evidence="8" key="2">
    <citation type="journal article" date="2024" name="Plant">
        <title>Genomic evolution and insights into agronomic trait innovations of Sesamum species.</title>
        <authorList>
            <person name="Miao H."/>
            <person name="Wang L."/>
            <person name="Qu L."/>
            <person name="Liu H."/>
            <person name="Sun Y."/>
            <person name="Le M."/>
            <person name="Wang Q."/>
            <person name="Wei S."/>
            <person name="Zheng Y."/>
            <person name="Lin W."/>
            <person name="Duan Y."/>
            <person name="Cao H."/>
            <person name="Xiong S."/>
            <person name="Wang X."/>
            <person name="Wei L."/>
            <person name="Li C."/>
            <person name="Ma Q."/>
            <person name="Ju M."/>
            <person name="Zhao R."/>
            <person name="Li G."/>
            <person name="Mu C."/>
            <person name="Tian Q."/>
            <person name="Mei H."/>
            <person name="Zhang T."/>
            <person name="Gao T."/>
            <person name="Zhang H."/>
        </authorList>
    </citation>
    <scope>NUCLEOTIDE SEQUENCE</scope>
    <source>
        <strain evidence="8">G01</strain>
    </source>
</reference>
<sequence>MFARGSGVRTTAPPLPPPLRRSHGGGGPIPLATPNCNIHITCHYPLGIGYPKSFLNSFVRSISIVFQGVWLVVMGFMLWTPTLIPKGCFMNLEEGHKVVRCHGEEALERAKSLVNIQFNWYVMG</sequence>
<evidence type="ECO:0000256" key="1">
    <source>
        <dbReference type="ARBA" id="ARBA00004141"/>
    </source>
</evidence>
<comment type="subcellular location">
    <subcellularLocation>
        <location evidence="1">Membrane</location>
        <topology evidence="1">Multi-pass membrane protein</topology>
    </subcellularLocation>
</comment>
<evidence type="ECO:0000256" key="2">
    <source>
        <dbReference type="ARBA" id="ARBA00006948"/>
    </source>
</evidence>
<evidence type="ECO:0000313" key="8">
    <source>
        <dbReference type="EMBL" id="KAL0369920.1"/>
    </source>
</evidence>
<feature type="transmembrane region" description="Helical" evidence="7">
    <location>
        <begin position="58"/>
        <end position="79"/>
    </location>
</feature>
<gene>
    <name evidence="8" type="ORF">Sangu_0310100</name>
</gene>
<dbReference type="InterPro" id="IPR006904">
    <property type="entry name" value="DUF716"/>
</dbReference>
<keyword evidence="5 7" id="KW-0472">Membrane</keyword>
<evidence type="ECO:0008006" key="9">
    <source>
        <dbReference type="Google" id="ProtNLM"/>
    </source>
</evidence>
<dbReference type="EMBL" id="JACGWK010000002">
    <property type="protein sequence ID" value="KAL0369920.1"/>
    <property type="molecule type" value="Genomic_DNA"/>
</dbReference>